<keyword evidence="2" id="KW-0732">Signal</keyword>
<proteinExistence type="predicted"/>
<evidence type="ECO:0000313" key="4">
    <source>
        <dbReference type="Proteomes" id="UP001055153"/>
    </source>
</evidence>
<dbReference type="RefSeq" id="WP_238233464.1">
    <property type="nucleotide sequence ID" value="NZ_BPQQ01000004.1"/>
</dbReference>
<name>A0ABQ4S831_9HYPH</name>
<sequence>MARGMGAGAGFALLLAAGAAGAQEAPAVACGRQAAQFAAGTKFSLWVTRRGVLTRDNPLRPLSPEVLEVLQVVIRGKAATAYGPDHDNLRRGPAPASLEAQSGGARIRWGETADGLPALLRIRADDSTAVLAELRFQACGDAPKVAEPKRPAAKPAGPAAGANAEPGAERPAKPRSQDRPQPKPQPKPEPTHTPGGFVLPQGAIP</sequence>
<feature type="compositionally biased region" description="Low complexity" evidence="1">
    <location>
        <begin position="153"/>
        <end position="166"/>
    </location>
</feature>
<feature type="compositionally biased region" description="Basic and acidic residues" evidence="1">
    <location>
        <begin position="167"/>
        <end position="181"/>
    </location>
</feature>
<dbReference type="EMBL" id="BPQQ01000004">
    <property type="protein sequence ID" value="GJD98512.1"/>
    <property type="molecule type" value="Genomic_DNA"/>
</dbReference>
<feature type="signal peptide" evidence="2">
    <location>
        <begin position="1"/>
        <end position="22"/>
    </location>
</feature>
<feature type="region of interest" description="Disordered" evidence="1">
    <location>
        <begin position="84"/>
        <end position="103"/>
    </location>
</feature>
<comment type="caution">
    <text evidence="3">The sequence shown here is derived from an EMBL/GenBank/DDBJ whole genome shotgun (WGS) entry which is preliminary data.</text>
</comment>
<keyword evidence="4" id="KW-1185">Reference proteome</keyword>
<organism evidence="3 4">
    <name type="scientific">Methylobacterium isbiliense</name>
    <dbReference type="NCBI Taxonomy" id="315478"/>
    <lineage>
        <taxon>Bacteria</taxon>
        <taxon>Pseudomonadati</taxon>
        <taxon>Pseudomonadota</taxon>
        <taxon>Alphaproteobacteria</taxon>
        <taxon>Hyphomicrobiales</taxon>
        <taxon>Methylobacteriaceae</taxon>
        <taxon>Methylobacterium</taxon>
    </lineage>
</organism>
<accession>A0ABQ4S831</accession>
<reference evidence="3" key="2">
    <citation type="submission" date="2021-08" db="EMBL/GenBank/DDBJ databases">
        <authorList>
            <person name="Tani A."/>
            <person name="Ola A."/>
            <person name="Ogura Y."/>
            <person name="Katsura K."/>
            <person name="Hayashi T."/>
        </authorList>
    </citation>
    <scope>NUCLEOTIDE SEQUENCE</scope>
    <source>
        <strain evidence="3">DSM 17168</strain>
    </source>
</reference>
<dbReference type="Proteomes" id="UP001055153">
    <property type="component" value="Unassembled WGS sequence"/>
</dbReference>
<gene>
    <name evidence="3" type="ORF">GMJLKIPL_0423</name>
</gene>
<evidence type="ECO:0000313" key="3">
    <source>
        <dbReference type="EMBL" id="GJD98512.1"/>
    </source>
</evidence>
<reference evidence="3" key="1">
    <citation type="journal article" date="2021" name="Front. Microbiol.">
        <title>Comprehensive Comparative Genomics and Phenotyping of Methylobacterium Species.</title>
        <authorList>
            <person name="Alessa O."/>
            <person name="Ogura Y."/>
            <person name="Fujitani Y."/>
            <person name="Takami H."/>
            <person name="Hayashi T."/>
            <person name="Sahin N."/>
            <person name="Tani A."/>
        </authorList>
    </citation>
    <scope>NUCLEOTIDE SEQUENCE</scope>
    <source>
        <strain evidence="3">DSM 17168</strain>
    </source>
</reference>
<evidence type="ECO:0000256" key="1">
    <source>
        <dbReference type="SAM" id="MobiDB-lite"/>
    </source>
</evidence>
<protein>
    <submittedName>
        <fullName evidence="3">Uncharacterized protein</fullName>
    </submittedName>
</protein>
<feature type="region of interest" description="Disordered" evidence="1">
    <location>
        <begin position="144"/>
        <end position="205"/>
    </location>
</feature>
<feature type="chain" id="PRO_5046809592" evidence="2">
    <location>
        <begin position="23"/>
        <end position="205"/>
    </location>
</feature>
<evidence type="ECO:0000256" key="2">
    <source>
        <dbReference type="SAM" id="SignalP"/>
    </source>
</evidence>